<comment type="caution">
    <text evidence="2">The sequence shown here is derived from an EMBL/GenBank/DDBJ whole genome shotgun (WGS) entry which is preliminary data.</text>
</comment>
<organism evidence="2 3">
    <name type="scientific">Priestia megaterium</name>
    <name type="common">Bacillus megaterium</name>
    <dbReference type="NCBI Taxonomy" id="1404"/>
    <lineage>
        <taxon>Bacteria</taxon>
        <taxon>Bacillati</taxon>
        <taxon>Bacillota</taxon>
        <taxon>Bacilli</taxon>
        <taxon>Bacillales</taxon>
        <taxon>Bacillaceae</taxon>
        <taxon>Priestia</taxon>
    </lineage>
</organism>
<dbReference type="Pfam" id="PF16800">
    <property type="entry name" value="Endopep_inhib"/>
    <property type="match status" value="1"/>
</dbReference>
<name>A0A2B2BD39_PRIMG</name>
<protein>
    <recommendedName>
        <fullName evidence="4">IseA DL-endopeptidase inhibitor</fullName>
    </recommendedName>
</protein>
<evidence type="ECO:0008006" key="4">
    <source>
        <dbReference type="Google" id="ProtNLM"/>
    </source>
</evidence>
<dbReference type="Gene3D" id="3.10.450.420">
    <property type="match status" value="1"/>
</dbReference>
<reference evidence="2 3" key="1">
    <citation type="submission" date="2017-09" db="EMBL/GenBank/DDBJ databases">
        <title>Large-scale bioinformatics analysis of Bacillus genomes uncovers conserved roles of natural products in bacterial physiology.</title>
        <authorList>
            <consortium name="Agbiome Team Llc"/>
            <person name="Bleich R.M."/>
            <person name="Kirk G.J."/>
            <person name="Santa Maria K.C."/>
            <person name="Allen S.E."/>
            <person name="Farag S."/>
            <person name="Shank E.A."/>
            <person name="Bowers A."/>
        </authorList>
    </citation>
    <scope>NUCLEOTIDE SEQUENCE [LARGE SCALE GENOMIC DNA]</scope>
    <source>
        <strain evidence="2 3">AFS003013</strain>
    </source>
</reference>
<dbReference type="InterPro" id="IPR031841">
    <property type="entry name" value="Endopep_inhib"/>
</dbReference>
<evidence type="ECO:0000313" key="2">
    <source>
        <dbReference type="EMBL" id="PES40741.1"/>
    </source>
</evidence>
<evidence type="ECO:0000256" key="1">
    <source>
        <dbReference type="SAM" id="SignalP"/>
    </source>
</evidence>
<accession>A0A2B2BD39</accession>
<dbReference type="InterPro" id="IPR053749">
    <property type="entry name" value="TA_system-associated_sf"/>
</dbReference>
<evidence type="ECO:0000313" key="3">
    <source>
        <dbReference type="Proteomes" id="UP000220341"/>
    </source>
</evidence>
<dbReference type="AlphaFoldDB" id="A0A2B2BD39"/>
<feature type="chain" id="PRO_5011924382" description="IseA DL-endopeptidase inhibitor" evidence="1">
    <location>
        <begin position="28"/>
        <end position="178"/>
    </location>
</feature>
<gene>
    <name evidence="2" type="ORF">CN497_08450</name>
</gene>
<dbReference type="Proteomes" id="UP000220341">
    <property type="component" value="Unassembled WGS sequence"/>
</dbReference>
<dbReference type="RefSeq" id="WP_013057358.1">
    <property type="nucleotide sequence ID" value="NZ_CATKPS010000011.1"/>
</dbReference>
<feature type="signal peptide" evidence="1">
    <location>
        <begin position="1"/>
        <end position="27"/>
    </location>
</feature>
<keyword evidence="1" id="KW-0732">Signal</keyword>
<proteinExistence type="predicted"/>
<sequence length="178" mass="19824">MEMKKIGIILASLALFFSLSTGVTAQAASQNLSTTNAVKIAANASNHFWNALHGSKGNLCTQKTFNYKGTQYSYLCQDFNTKSKLVSYLSETFTNSAIQKGLTNYRYITYNGKLARPVGDGFSMLEWNKAKVKLTYQRADVRSYQFTVPTVDGGSVKRTVTFYKSGSQWKVNKFDAVL</sequence>
<dbReference type="EMBL" id="NTYW01000006">
    <property type="protein sequence ID" value="PES40741.1"/>
    <property type="molecule type" value="Genomic_DNA"/>
</dbReference>